<protein>
    <submittedName>
        <fullName evidence="4">SLAM family member 9-like</fullName>
    </submittedName>
</protein>
<dbReference type="Proteomes" id="UP001059041">
    <property type="component" value="Unassembled WGS sequence"/>
</dbReference>
<keyword evidence="5" id="KW-1185">Reference proteome</keyword>
<gene>
    <name evidence="4" type="ORF">IRJ41_007502</name>
</gene>
<name>A0A9W7T2W5_TRIRA</name>
<keyword evidence="1" id="KW-0472">Membrane</keyword>
<feature type="domain" description="Immunoglobulin" evidence="3">
    <location>
        <begin position="20"/>
        <end position="122"/>
    </location>
</feature>
<reference evidence="4" key="1">
    <citation type="submission" date="2021-02" db="EMBL/GenBank/DDBJ databases">
        <title>Comparative genomics reveals that relaxation of natural selection precedes convergent phenotypic evolution of cavefish.</title>
        <authorList>
            <person name="Peng Z."/>
        </authorList>
    </citation>
    <scope>NUCLEOTIDE SEQUENCE</scope>
    <source>
        <tissue evidence="4">Muscle</tissue>
    </source>
</reference>
<organism evidence="4 5">
    <name type="scientific">Triplophysa rosa</name>
    <name type="common">Cave loach</name>
    <dbReference type="NCBI Taxonomy" id="992332"/>
    <lineage>
        <taxon>Eukaryota</taxon>
        <taxon>Metazoa</taxon>
        <taxon>Chordata</taxon>
        <taxon>Craniata</taxon>
        <taxon>Vertebrata</taxon>
        <taxon>Euteleostomi</taxon>
        <taxon>Actinopterygii</taxon>
        <taxon>Neopterygii</taxon>
        <taxon>Teleostei</taxon>
        <taxon>Ostariophysi</taxon>
        <taxon>Cypriniformes</taxon>
        <taxon>Nemacheilidae</taxon>
        <taxon>Triplophysa</taxon>
    </lineage>
</organism>
<dbReference type="InterPro" id="IPR036179">
    <property type="entry name" value="Ig-like_dom_sf"/>
</dbReference>
<evidence type="ECO:0000256" key="2">
    <source>
        <dbReference type="SAM" id="SignalP"/>
    </source>
</evidence>
<dbReference type="SMART" id="SM00409">
    <property type="entry name" value="IG"/>
    <property type="match status" value="1"/>
</dbReference>
<dbReference type="SUPFAM" id="SSF48726">
    <property type="entry name" value="Immunoglobulin"/>
    <property type="match status" value="1"/>
</dbReference>
<dbReference type="PANTHER" id="PTHR21063:SF4">
    <property type="entry name" value="CD48 ANTIGEN-RELATED"/>
    <property type="match status" value="1"/>
</dbReference>
<proteinExistence type="predicted"/>
<dbReference type="AlphaFoldDB" id="A0A9W7T2W5"/>
<dbReference type="InterPro" id="IPR013783">
    <property type="entry name" value="Ig-like_fold"/>
</dbReference>
<feature type="transmembrane region" description="Helical" evidence="1">
    <location>
        <begin position="119"/>
        <end position="145"/>
    </location>
</feature>
<sequence>MSAVILFCFCLWSLFGVFGCEFVSVTEGDSVILSVNLTEHQMKEEISWKFGAQDITIAETEKKGKYPRLHEERADGRFRGRLKLDHTGSLTITNIRTDHSGLYTVITSNTETQLNIFNITIYAVIRLVLSALVGVAAVAVVVYDVRSRTDQQKKRSDQKIRSDIELNTLDSAGC</sequence>
<dbReference type="EMBL" id="JAFHDT010000434">
    <property type="protein sequence ID" value="KAI7789567.1"/>
    <property type="molecule type" value="Genomic_DNA"/>
</dbReference>
<comment type="caution">
    <text evidence="4">The sequence shown here is derived from an EMBL/GenBank/DDBJ whole genome shotgun (WGS) entry which is preliminary data.</text>
</comment>
<evidence type="ECO:0000313" key="5">
    <source>
        <dbReference type="Proteomes" id="UP001059041"/>
    </source>
</evidence>
<dbReference type="InterPro" id="IPR013106">
    <property type="entry name" value="Ig_V-set"/>
</dbReference>
<keyword evidence="2" id="KW-0732">Signal</keyword>
<keyword evidence="1" id="KW-1133">Transmembrane helix</keyword>
<dbReference type="Pfam" id="PF07686">
    <property type="entry name" value="V-set"/>
    <property type="match status" value="1"/>
</dbReference>
<evidence type="ECO:0000259" key="3">
    <source>
        <dbReference type="SMART" id="SM00409"/>
    </source>
</evidence>
<evidence type="ECO:0000313" key="4">
    <source>
        <dbReference type="EMBL" id="KAI7789567.1"/>
    </source>
</evidence>
<dbReference type="PANTHER" id="PTHR21063">
    <property type="entry name" value="LFA-3"/>
    <property type="match status" value="1"/>
</dbReference>
<dbReference type="Gene3D" id="2.60.40.10">
    <property type="entry name" value="Immunoglobulins"/>
    <property type="match status" value="1"/>
</dbReference>
<dbReference type="InterPro" id="IPR003599">
    <property type="entry name" value="Ig_sub"/>
</dbReference>
<accession>A0A9W7T2W5</accession>
<evidence type="ECO:0000256" key="1">
    <source>
        <dbReference type="SAM" id="Phobius"/>
    </source>
</evidence>
<feature type="signal peptide" evidence="2">
    <location>
        <begin position="1"/>
        <end position="19"/>
    </location>
</feature>
<feature type="chain" id="PRO_5040821045" evidence="2">
    <location>
        <begin position="20"/>
        <end position="174"/>
    </location>
</feature>
<keyword evidence="1" id="KW-0812">Transmembrane</keyword>